<dbReference type="PROSITE" id="PS50097">
    <property type="entry name" value="BTB"/>
    <property type="match status" value="1"/>
</dbReference>
<dbReference type="InterPro" id="IPR000210">
    <property type="entry name" value="BTB/POZ_dom"/>
</dbReference>
<feature type="compositionally biased region" description="Basic residues" evidence="1">
    <location>
        <begin position="257"/>
        <end position="266"/>
    </location>
</feature>
<dbReference type="Gene3D" id="3.30.710.10">
    <property type="entry name" value="Potassium Channel Kv1.1, Chain A"/>
    <property type="match status" value="1"/>
</dbReference>
<accession>E3LEL9</accession>
<evidence type="ECO:0000313" key="4">
    <source>
        <dbReference type="Proteomes" id="UP000008281"/>
    </source>
</evidence>
<reference evidence="3" key="1">
    <citation type="submission" date="2007-07" db="EMBL/GenBank/DDBJ databases">
        <title>PCAP assembly of the Caenorhabditis remanei genome.</title>
        <authorList>
            <consortium name="The Caenorhabditis remanei Sequencing Consortium"/>
            <person name="Wilson R.K."/>
        </authorList>
    </citation>
    <scope>NUCLEOTIDE SEQUENCE [LARGE SCALE GENOMIC DNA]</scope>
    <source>
        <strain evidence="3">PB4641</strain>
    </source>
</reference>
<evidence type="ECO:0000313" key="3">
    <source>
        <dbReference type="EMBL" id="EFO82614.1"/>
    </source>
</evidence>
<keyword evidence="4" id="KW-1185">Reference proteome</keyword>
<dbReference type="AlphaFoldDB" id="E3LEL9"/>
<gene>
    <name evidence="3" type="ORF">CRE_00838</name>
</gene>
<dbReference type="InterPro" id="IPR011333">
    <property type="entry name" value="SKP1/BTB/POZ_sf"/>
</dbReference>
<feature type="region of interest" description="Disordered" evidence="1">
    <location>
        <begin position="238"/>
        <end position="273"/>
    </location>
</feature>
<dbReference type="eggNOG" id="KOG1987">
    <property type="taxonomic scope" value="Eukaryota"/>
</dbReference>
<sequence>MEERVPLIYPGDCSGKIPPPIAKLACSLEKTRASYQLDWYLNNFSDHMDSEEPKQFCTSFGNGKYKFSFGLVPANEMEEDDGDVLMRLTIDKCPESDKPVTIDVYLKTASGERKVAERVHVMDDEDVIGFKLFDLEKFVVDKVLICSSVTLFFFQKSPSRFTTDDILHVICRITIEGKQLNCCSNLWRPPALNKPLTPESVADGLVSGSLVGPIFGTPYPGGLFEAAAAGSAARSSSTAASSSASEETSDGENSPPRAKRTKRGKQIKQPTQRDGFEELFNSGDFSDFTIIASDGTEFKTHMYILSTFSEYFQNVLHDKNSKPFIEKRIKFSTISAEVLEFILRHIYKEPALRPPILEDQLTPELYSAVQLLKVEVVVQSIAAGLHSNVHVYNVMNRLFAATDYGIWWTKDCLLSYLIENRFRSFEENVSGIYRNISLCTTRTVELFDKCFMVAIPKEAADELARLEAERTKAIFG</sequence>
<protein>
    <recommendedName>
        <fullName evidence="2">BTB domain-containing protein</fullName>
    </recommendedName>
</protein>
<dbReference type="HOGENOM" id="CLU_657627_0_0_1"/>
<evidence type="ECO:0000256" key="1">
    <source>
        <dbReference type="SAM" id="MobiDB-lite"/>
    </source>
</evidence>
<dbReference type="Proteomes" id="UP000008281">
    <property type="component" value="Unassembled WGS sequence"/>
</dbReference>
<dbReference type="SMART" id="SM00225">
    <property type="entry name" value="BTB"/>
    <property type="match status" value="1"/>
</dbReference>
<dbReference type="EMBL" id="DS268407">
    <property type="protein sequence ID" value="EFO82614.1"/>
    <property type="molecule type" value="Genomic_DNA"/>
</dbReference>
<feature type="domain" description="BTB" evidence="2">
    <location>
        <begin position="286"/>
        <end position="355"/>
    </location>
</feature>
<organism evidence="4">
    <name type="scientific">Caenorhabditis remanei</name>
    <name type="common">Caenorhabditis vulgaris</name>
    <dbReference type="NCBI Taxonomy" id="31234"/>
    <lineage>
        <taxon>Eukaryota</taxon>
        <taxon>Metazoa</taxon>
        <taxon>Ecdysozoa</taxon>
        <taxon>Nematoda</taxon>
        <taxon>Chromadorea</taxon>
        <taxon>Rhabditida</taxon>
        <taxon>Rhabditina</taxon>
        <taxon>Rhabditomorpha</taxon>
        <taxon>Rhabditoidea</taxon>
        <taxon>Rhabditidae</taxon>
        <taxon>Peloderinae</taxon>
        <taxon>Caenorhabditis</taxon>
    </lineage>
</organism>
<dbReference type="InParanoid" id="E3LEL9"/>
<name>E3LEL9_CAERE</name>
<proteinExistence type="predicted"/>
<dbReference type="Pfam" id="PF00651">
    <property type="entry name" value="BTB"/>
    <property type="match status" value="1"/>
</dbReference>
<evidence type="ECO:0000259" key="2">
    <source>
        <dbReference type="PROSITE" id="PS50097"/>
    </source>
</evidence>
<dbReference type="SUPFAM" id="SSF54695">
    <property type="entry name" value="POZ domain"/>
    <property type="match status" value="1"/>
</dbReference>
<dbReference type="CDD" id="cd18186">
    <property type="entry name" value="BTB_POZ_ZBTB_KLHL-like"/>
    <property type="match status" value="1"/>
</dbReference>
<dbReference type="STRING" id="31234.E3LEL9"/>